<evidence type="ECO:0000313" key="2">
    <source>
        <dbReference type="EMBL" id="VTN08160.1"/>
    </source>
</evidence>
<protein>
    <submittedName>
        <fullName evidence="2">Uncharacterized protein</fullName>
    </submittedName>
</protein>
<organism evidence="2 3">
    <name type="scientific">Raoultella terrigena</name>
    <name type="common">Klebsiella terrigena</name>
    <dbReference type="NCBI Taxonomy" id="577"/>
    <lineage>
        <taxon>Bacteria</taxon>
        <taxon>Pseudomonadati</taxon>
        <taxon>Pseudomonadota</taxon>
        <taxon>Gammaproteobacteria</taxon>
        <taxon>Enterobacterales</taxon>
        <taxon>Enterobacteriaceae</taxon>
        <taxon>Klebsiella/Raoultella group</taxon>
        <taxon>Raoultella</taxon>
    </lineage>
</organism>
<gene>
    <name evidence="2" type="ORF">NCTC9185_00033</name>
</gene>
<evidence type="ECO:0000313" key="3">
    <source>
        <dbReference type="Proteomes" id="UP000339249"/>
    </source>
</evidence>
<proteinExistence type="predicted"/>
<accession>A0A4U9CR34</accession>
<dbReference type="EMBL" id="CABDVU010000001">
    <property type="protein sequence ID" value="VTN08160.1"/>
    <property type="molecule type" value="Genomic_DNA"/>
</dbReference>
<reference evidence="2 3" key="1">
    <citation type="submission" date="2019-04" db="EMBL/GenBank/DDBJ databases">
        <authorList>
            <consortium name="Pathogen Informatics"/>
        </authorList>
    </citation>
    <scope>NUCLEOTIDE SEQUENCE [LARGE SCALE GENOMIC DNA]</scope>
    <source>
        <strain evidence="2 3">NCTC9185</strain>
    </source>
</reference>
<evidence type="ECO:0000256" key="1">
    <source>
        <dbReference type="SAM" id="MobiDB-lite"/>
    </source>
</evidence>
<dbReference type="AlphaFoldDB" id="A0A4U9CR34"/>
<dbReference type="Proteomes" id="UP000339249">
    <property type="component" value="Unassembled WGS sequence"/>
</dbReference>
<feature type="region of interest" description="Disordered" evidence="1">
    <location>
        <begin position="1"/>
        <end position="20"/>
    </location>
</feature>
<name>A0A4U9CR34_RAOTE</name>
<sequence length="69" mass="7737">MREQQRPEAQLNANQHKQHHREIAITISGDIITTNSIPLTKGYREAVAVERNGGQRTDQVAKVADSTAW</sequence>